<dbReference type="EMBL" id="JAAGVB010000081">
    <property type="protein sequence ID" value="NEW36527.1"/>
    <property type="molecule type" value="Genomic_DNA"/>
</dbReference>
<name>A0A6P1CXJ7_9NOCA</name>
<sequence length="150" mass="15588">MYNVSIPADVAAALHRVFASSPHAADSLELWLAVTAEAARHLTAPPESDSPAPWLPVFVSYRRMRTDAMYHTATAAVRITTGTLAGITYTDPVSAARAVVNVAPLPAPDNAGDGGGDDAVEMLNLVPTWRLPMAADSAAGTQPAVSPLIS</sequence>
<protein>
    <submittedName>
        <fullName evidence="1">Uncharacterized protein</fullName>
    </submittedName>
</protein>
<dbReference type="RefSeq" id="WP_163848034.1">
    <property type="nucleotide sequence ID" value="NZ_AP026975.1"/>
</dbReference>
<gene>
    <name evidence="1" type="ORF">GV791_28800</name>
</gene>
<organism evidence="1 2">
    <name type="scientific">Nocardia cyriacigeorgica</name>
    <dbReference type="NCBI Taxonomy" id="135487"/>
    <lineage>
        <taxon>Bacteria</taxon>
        <taxon>Bacillati</taxon>
        <taxon>Actinomycetota</taxon>
        <taxon>Actinomycetes</taxon>
        <taxon>Mycobacteriales</taxon>
        <taxon>Nocardiaceae</taxon>
        <taxon>Nocardia</taxon>
    </lineage>
</organism>
<dbReference type="AlphaFoldDB" id="A0A6P1CXJ7"/>
<dbReference type="Proteomes" id="UP000471166">
    <property type="component" value="Unassembled WGS sequence"/>
</dbReference>
<reference evidence="1 2" key="1">
    <citation type="submission" date="2020-01" db="EMBL/GenBank/DDBJ databases">
        <title>Genetics and antimicrobial susceptibilities of Nocardia species isolated from the soil; a comparison with species isolated from humans.</title>
        <authorList>
            <person name="Carrasco G."/>
            <person name="Monzon S."/>
            <person name="Sansegundo M."/>
            <person name="Garcia E."/>
            <person name="Garrido N."/>
            <person name="Medina M.J."/>
            <person name="Villalon P."/>
            <person name="Ramirez-Arocha A.C."/>
            <person name="Jimenez P."/>
            <person name="Cuesta I."/>
            <person name="Valdezate S."/>
        </authorList>
    </citation>
    <scope>NUCLEOTIDE SEQUENCE [LARGE SCALE GENOMIC DNA]</scope>
    <source>
        <strain evidence="1 2">CNM20110626</strain>
    </source>
</reference>
<accession>A0A6P1CXJ7</accession>
<evidence type="ECO:0000313" key="1">
    <source>
        <dbReference type="EMBL" id="NEW36527.1"/>
    </source>
</evidence>
<evidence type="ECO:0000313" key="2">
    <source>
        <dbReference type="Proteomes" id="UP000471166"/>
    </source>
</evidence>
<proteinExistence type="predicted"/>
<comment type="caution">
    <text evidence="1">The sequence shown here is derived from an EMBL/GenBank/DDBJ whole genome shotgun (WGS) entry which is preliminary data.</text>
</comment>